<protein>
    <submittedName>
        <fullName evidence="1">Erythromycin esterase-like protein</fullName>
    </submittedName>
</protein>
<organism evidence="1 2">
    <name type="scientific">Extensimonas vulgaris</name>
    <dbReference type="NCBI Taxonomy" id="1031594"/>
    <lineage>
        <taxon>Bacteria</taxon>
        <taxon>Pseudomonadati</taxon>
        <taxon>Pseudomonadota</taxon>
        <taxon>Betaproteobacteria</taxon>
        <taxon>Burkholderiales</taxon>
        <taxon>Comamonadaceae</taxon>
        <taxon>Extensimonas</taxon>
    </lineage>
</organism>
<dbReference type="AlphaFoldDB" id="A0A369AK78"/>
<dbReference type="PIRSF" id="PIRSF036794">
    <property type="entry name" value="UCP_erythr_ester"/>
    <property type="match status" value="1"/>
</dbReference>
<keyword evidence="2" id="KW-1185">Reference proteome</keyword>
<dbReference type="GO" id="GO:0046677">
    <property type="term" value="P:response to antibiotic"/>
    <property type="evidence" value="ECO:0007669"/>
    <property type="project" value="InterPro"/>
</dbReference>
<dbReference type="EMBL" id="QPJU01000008">
    <property type="protein sequence ID" value="RCX08547.1"/>
    <property type="molecule type" value="Genomic_DNA"/>
</dbReference>
<dbReference type="InterPro" id="IPR052036">
    <property type="entry name" value="Hydrolase/PRTase-associated"/>
</dbReference>
<dbReference type="Gene3D" id="3.40.1660.10">
    <property type="entry name" value="EreA-like (biosynthetic domain)"/>
    <property type="match status" value="1"/>
</dbReference>
<dbReference type="Gene3D" id="1.20.1440.30">
    <property type="entry name" value="Biosynthetic Protein domain"/>
    <property type="match status" value="1"/>
</dbReference>
<accession>A0A369AK78</accession>
<dbReference type="InterPro" id="IPR007815">
    <property type="entry name" value="Emycin_Estase"/>
</dbReference>
<gene>
    <name evidence="1" type="ORF">DFR45_10847</name>
</gene>
<dbReference type="RefSeq" id="WP_241659434.1">
    <property type="nucleotide sequence ID" value="NZ_QPJU01000008.1"/>
</dbReference>
<dbReference type="CDD" id="cd14728">
    <property type="entry name" value="Ere-like"/>
    <property type="match status" value="1"/>
</dbReference>
<dbReference type="PANTHER" id="PTHR31299">
    <property type="entry name" value="ESTERASE, PUTATIVE (AFU_ORTHOLOGUE AFUA_1G05850)-RELATED"/>
    <property type="match status" value="1"/>
</dbReference>
<dbReference type="Proteomes" id="UP000252174">
    <property type="component" value="Unassembled WGS sequence"/>
</dbReference>
<evidence type="ECO:0000313" key="2">
    <source>
        <dbReference type="Proteomes" id="UP000252174"/>
    </source>
</evidence>
<reference evidence="1 2" key="1">
    <citation type="submission" date="2018-07" db="EMBL/GenBank/DDBJ databases">
        <title>Genomic Encyclopedia of Type Strains, Phase IV (KMG-IV): sequencing the most valuable type-strain genomes for metagenomic binning, comparative biology and taxonomic classification.</title>
        <authorList>
            <person name="Goeker M."/>
        </authorList>
    </citation>
    <scope>NUCLEOTIDE SEQUENCE [LARGE SCALE GENOMIC DNA]</scope>
    <source>
        <strain evidence="1 2">DSM 100911</strain>
    </source>
</reference>
<proteinExistence type="predicted"/>
<sequence length="445" mass="49980">MAEPANTAMDACAAQIRAAAVPLDTPENADLGALLERIGDARVVLIGEATHGSSEFYRMRARITQALIEHKGFDAVALEADWPDAARIDHYVRQRDLPPAEWTAFARFPTWMWRNRETADFINWLHARNASLESTAPKPAVKTAVYGLDLYSMFTSIEAVLAFLDAEDPETAQIARLRYGCLTPWQSDPAVYGRAVLTGRYHYCADQAVAMLTELLDRRMRYLARDPERFFDAVQNARLVADAERYYRVMYYGAHESWNLRDSHMFETLQAILTFRGAASKAVVWAHNSHVGNAAATEMTARGEHNIGQLCREHYGHGAYLIGFGTDRGTVAAASEWDGPMEVMRVRPAHADSYEALCRASGVPAFLLPLRRPLGDALREALTPPRLERAIGVLYRPQTELASHYFHANLPEQFDEYVWFEQTRAITPLATEELEGVPETYPFGL</sequence>
<evidence type="ECO:0000313" key="1">
    <source>
        <dbReference type="EMBL" id="RCX08547.1"/>
    </source>
</evidence>
<dbReference type="Gene3D" id="3.30.1870.10">
    <property type="entry name" value="EreA-like, domain 2"/>
    <property type="match status" value="1"/>
</dbReference>
<dbReference type="PANTHER" id="PTHR31299:SF0">
    <property type="entry name" value="ESTERASE, PUTATIVE (AFU_ORTHOLOGUE AFUA_1G05850)-RELATED"/>
    <property type="match status" value="1"/>
</dbReference>
<dbReference type="InterPro" id="IPR014622">
    <property type="entry name" value="UCP036794_erythomycin"/>
</dbReference>
<dbReference type="Pfam" id="PF05139">
    <property type="entry name" value="Erythro_esteras"/>
    <property type="match status" value="1"/>
</dbReference>
<comment type="caution">
    <text evidence="1">The sequence shown here is derived from an EMBL/GenBank/DDBJ whole genome shotgun (WGS) entry which is preliminary data.</text>
</comment>
<dbReference type="SUPFAM" id="SSF159501">
    <property type="entry name" value="EreA/ChaN-like"/>
    <property type="match status" value="1"/>
</dbReference>
<name>A0A369AK78_9BURK</name>